<protein>
    <submittedName>
        <fullName evidence="2">Uncharacterized protein</fullName>
    </submittedName>
</protein>
<evidence type="ECO:0000313" key="3">
    <source>
        <dbReference type="Proteomes" id="UP000381378"/>
    </source>
</evidence>
<proteinExistence type="predicted"/>
<organism evidence="2 3">
    <name type="scientific">Pseudomonas fluorescens</name>
    <dbReference type="NCBI Taxonomy" id="294"/>
    <lineage>
        <taxon>Bacteria</taxon>
        <taxon>Pseudomonadati</taxon>
        <taxon>Pseudomonadota</taxon>
        <taxon>Gammaproteobacteria</taxon>
        <taxon>Pseudomonadales</taxon>
        <taxon>Pseudomonadaceae</taxon>
        <taxon>Pseudomonas</taxon>
    </lineage>
</organism>
<evidence type="ECO:0000256" key="1">
    <source>
        <dbReference type="SAM" id="Phobius"/>
    </source>
</evidence>
<keyword evidence="1" id="KW-0472">Membrane</keyword>
<evidence type="ECO:0000313" key="2">
    <source>
        <dbReference type="EMBL" id="VVQ25871.1"/>
    </source>
</evidence>
<dbReference type="AlphaFoldDB" id="A0A5E7VSQ1"/>
<gene>
    <name evidence="2" type="ORF">PS928_06240</name>
</gene>
<feature type="transmembrane region" description="Helical" evidence="1">
    <location>
        <begin position="12"/>
        <end position="33"/>
    </location>
</feature>
<dbReference type="Proteomes" id="UP000381378">
    <property type="component" value="Unassembled WGS sequence"/>
</dbReference>
<accession>A0A5E7VSQ1</accession>
<name>A0A5E7VSQ1_PSEFL</name>
<reference evidence="2 3" key="1">
    <citation type="submission" date="2019-09" db="EMBL/GenBank/DDBJ databases">
        <authorList>
            <person name="Chandra G."/>
            <person name="Truman W A."/>
        </authorList>
    </citation>
    <scope>NUCLEOTIDE SEQUENCE [LARGE SCALE GENOMIC DNA]</scope>
    <source>
        <strain evidence="2">PS928</strain>
    </source>
</reference>
<dbReference type="EMBL" id="CABVJF010000037">
    <property type="protein sequence ID" value="VVQ25871.1"/>
    <property type="molecule type" value="Genomic_DNA"/>
</dbReference>
<keyword evidence="1" id="KW-1133">Transmembrane helix</keyword>
<sequence>MSIAEFASYMNDNFVCFKAAMLLGAAFVPFYVWQRSGRGKRT</sequence>
<keyword evidence="1" id="KW-0812">Transmembrane</keyword>